<dbReference type="Gene3D" id="1.10.418.10">
    <property type="entry name" value="Calponin-like domain"/>
    <property type="match status" value="1"/>
</dbReference>
<dbReference type="SUPFAM" id="SSF47576">
    <property type="entry name" value="Calponin-homology domain, CH-domain"/>
    <property type="match status" value="1"/>
</dbReference>
<comment type="subcellular location">
    <subcellularLocation>
        <location evidence="1">Cytoplasm</location>
        <location evidence="1">Cytoskeleton</location>
    </subcellularLocation>
</comment>
<proteinExistence type="inferred from homology"/>
<organism evidence="7 8">
    <name type="scientific">Mytilus edulis</name>
    <name type="common">Blue mussel</name>
    <dbReference type="NCBI Taxonomy" id="6550"/>
    <lineage>
        <taxon>Eukaryota</taxon>
        <taxon>Metazoa</taxon>
        <taxon>Spiralia</taxon>
        <taxon>Lophotrochozoa</taxon>
        <taxon>Mollusca</taxon>
        <taxon>Bivalvia</taxon>
        <taxon>Autobranchia</taxon>
        <taxon>Pteriomorphia</taxon>
        <taxon>Mytilida</taxon>
        <taxon>Mytiloidea</taxon>
        <taxon>Mytilidae</taxon>
        <taxon>Mytilinae</taxon>
        <taxon>Mytilus</taxon>
    </lineage>
</organism>
<evidence type="ECO:0000256" key="1">
    <source>
        <dbReference type="ARBA" id="ARBA00004245"/>
    </source>
</evidence>
<evidence type="ECO:0000256" key="3">
    <source>
        <dbReference type="ARBA" id="ARBA00023212"/>
    </source>
</evidence>
<protein>
    <submittedName>
        <fullName evidence="7">Growth arrest-specific protein 2</fullName>
    </submittedName>
</protein>
<dbReference type="Pfam" id="PF00307">
    <property type="entry name" value="CH"/>
    <property type="match status" value="1"/>
</dbReference>
<dbReference type="SUPFAM" id="SSF143575">
    <property type="entry name" value="GAS2 domain-like"/>
    <property type="match status" value="1"/>
</dbReference>
<comment type="caution">
    <text evidence="7">The sequence shown here is derived from an EMBL/GenBank/DDBJ whole genome shotgun (WGS) entry which is preliminary data.</text>
</comment>
<dbReference type="AlphaFoldDB" id="A0A8S3QRP5"/>
<dbReference type="GO" id="GO:0008017">
    <property type="term" value="F:microtubule binding"/>
    <property type="evidence" value="ECO:0007669"/>
    <property type="project" value="InterPro"/>
</dbReference>
<feature type="domain" description="GAR" evidence="6">
    <location>
        <begin position="264"/>
        <end position="333"/>
    </location>
</feature>
<dbReference type="InterPro" id="IPR036534">
    <property type="entry name" value="GAR_dom_sf"/>
</dbReference>
<dbReference type="InterPro" id="IPR036872">
    <property type="entry name" value="CH_dom_sf"/>
</dbReference>
<name>A0A8S3QRP5_MYTED</name>
<keyword evidence="2" id="KW-0963">Cytoplasm</keyword>
<evidence type="ECO:0000256" key="4">
    <source>
        <dbReference type="ARBA" id="ARBA00038441"/>
    </source>
</evidence>
<evidence type="ECO:0000313" key="7">
    <source>
        <dbReference type="EMBL" id="CAG2197570.1"/>
    </source>
</evidence>
<keyword evidence="8" id="KW-1185">Reference proteome</keyword>
<dbReference type="Pfam" id="PF02187">
    <property type="entry name" value="GAS2"/>
    <property type="match status" value="1"/>
</dbReference>
<dbReference type="GO" id="GO:0008093">
    <property type="term" value="F:cytoskeletal anchor activity"/>
    <property type="evidence" value="ECO:0007669"/>
    <property type="project" value="TreeGrafter"/>
</dbReference>
<dbReference type="PANTHER" id="PTHR46756">
    <property type="entry name" value="TRANSGELIN"/>
    <property type="match status" value="1"/>
</dbReference>
<dbReference type="PROSITE" id="PS51460">
    <property type="entry name" value="GAR"/>
    <property type="match status" value="1"/>
</dbReference>
<sequence length="365" mass="41613">MKCTRIFCRILNGSQSVERKEGERATALGNYDVIDSPMTKVVERDCGLIPMMNGHGKEAGLVPLSKEESQKEDEMTKRLHVLQEESLEPLKEDLSEWLAKTLNIDISAETFMDVLDNGVCLCKLAQVIQQKAQECVANGTCTESIPLKGPRCKNNAPSGSWFARDNAANFLTWCNSHGMKQESMFETEYLGKIKDMLTAYLHFLKSVSQTDQKSVINCLLEVARLGYKFGLEPPNIIKMETEIEEEEEEIPVSKPVEIVRPLSNKGPNLDAEIQRIAFNCKCHQYIKKLGDGKYAIFGKVVHIRFLQNRHIMVRVGGGWDTLRNYLEHHIPKQVFEHRRDIHGEPRNDVNKYLYFKSQYRSTSAS</sequence>
<dbReference type="PANTHER" id="PTHR46756:SF13">
    <property type="entry name" value="GROWTH ARREST-SPECIFIC PROTEIN 2"/>
    <property type="match status" value="1"/>
</dbReference>
<accession>A0A8S3QRP5</accession>
<keyword evidence="3" id="KW-0206">Cytoskeleton</keyword>
<dbReference type="InterPro" id="IPR001715">
    <property type="entry name" value="CH_dom"/>
</dbReference>
<evidence type="ECO:0000259" key="5">
    <source>
        <dbReference type="PROSITE" id="PS50021"/>
    </source>
</evidence>
<gene>
    <name evidence="7" type="ORF">MEDL_12354</name>
</gene>
<evidence type="ECO:0000313" key="8">
    <source>
        <dbReference type="Proteomes" id="UP000683360"/>
    </source>
</evidence>
<dbReference type="SMART" id="SM00243">
    <property type="entry name" value="GAS2"/>
    <property type="match status" value="1"/>
</dbReference>
<feature type="domain" description="Calponin-homology (CH)" evidence="5">
    <location>
        <begin position="88"/>
        <end position="212"/>
    </location>
</feature>
<dbReference type="GO" id="GO:0051764">
    <property type="term" value="P:actin crosslink formation"/>
    <property type="evidence" value="ECO:0007669"/>
    <property type="project" value="TreeGrafter"/>
</dbReference>
<reference evidence="7" key="1">
    <citation type="submission" date="2021-03" db="EMBL/GenBank/DDBJ databases">
        <authorList>
            <person name="Bekaert M."/>
        </authorList>
    </citation>
    <scope>NUCLEOTIDE SEQUENCE</scope>
</reference>
<dbReference type="GO" id="GO:0051015">
    <property type="term" value="F:actin filament binding"/>
    <property type="evidence" value="ECO:0007669"/>
    <property type="project" value="TreeGrafter"/>
</dbReference>
<dbReference type="InterPro" id="IPR003108">
    <property type="entry name" value="GAR_dom"/>
</dbReference>
<dbReference type="PROSITE" id="PS50021">
    <property type="entry name" value="CH"/>
    <property type="match status" value="1"/>
</dbReference>
<evidence type="ECO:0000259" key="6">
    <source>
        <dbReference type="PROSITE" id="PS51460"/>
    </source>
</evidence>
<dbReference type="GO" id="GO:0005884">
    <property type="term" value="C:actin filament"/>
    <property type="evidence" value="ECO:0007669"/>
    <property type="project" value="TreeGrafter"/>
</dbReference>
<dbReference type="Gene3D" id="3.30.920.20">
    <property type="entry name" value="Gas2-like domain"/>
    <property type="match status" value="1"/>
</dbReference>
<dbReference type="EMBL" id="CAJPWZ010000650">
    <property type="protein sequence ID" value="CAG2197570.1"/>
    <property type="molecule type" value="Genomic_DNA"/>
</dbReference>
<dbReference type="CDD" id="cd21204">
    <property type="entry name" value="CH_GAS2-like"/>
    <property type="match status" value="1"/>
</dbReference>
<comment type="similarity">
    <text evidence="4">Belongs to the GAS2 family.</text>
</comment>
<evidence type="ECO:0000256" key="2">
    <source>
        <dbReference type="ARBA" id="ARBA00022490"/>
    </source>
</evidence>
<dbReference type="Proteomes" id="UP000683360">
    <property type="component" value="Unassembled WGS sequence"/>
</dbReference>
<dbReference type="SMART" id="SM00033">
    <property type="entry name" value="CH"/>
    <property type="match status" value="1"/>
</dbReference>
<dbReference type="OrthoDB" id="2250192at2759"/>